<reference evidence="1 2" key="1">
    <citation type="journal article" date="2023" name="Plants (Basel)">
        <title>Bridging the Gap: Combining Genomics and Transcriptomics Approaches to Understand Stylosanthes scabra, an Orphan Legume from the Brazilian Caatinga.</title>
        <authorList>
            <person name="Ferreira-Neto J.R.C."/>
            <person name="da Silva M.D."/>
            <person name="Binneck E."/>
            <person name="de Melo N.F."/>
            <person name="da Silva R.H."/>
            <person name="de Melo A.L.T.M."/>
            <person name="Pandolfi V."/>
            <person name="Bustamante F.O."/>
            <person name="Brasileiro-Vidal A.C."/>
            <person name="Benko-Iseppon A.M."/>
        </authorList>
    </citation>
    <scope>NUCLEOTIDE SEQUENCE [LARGE SCALE GENOMIC DNA]</scope>
    <source>
        <tissue evidence="1">Leaves</tissue>
    </source>
</reference>
<name>A0ABU6YH28_9FABA</name>
<gene>
    <name evidence="1" type="ORF">PIB30_042306</name>
</gene>
<comment type="caution">
    <text evidence="1">The sequence shown here is derived from an EMBL/GenBank/DDBJ whole genome shotgun (WGS) entry which is preliminary data.</text>
</comment>
<dbReference type="PANTHER" id="PTHR47481">
    <property type="match status" value="1"/>
</dbReference>
<dbReference type="PANTHER" id="PTHR47481:SF31">
    <property type="entry name" value="OS01G0873500 PROTEIN"/>
    <property type="match status" value="1"/>
</dbReference>
<dbReference type="Pfam" id="PF14223">
    <property type="entry name" value="Retrotran_gag_2"/>
    <property type="match status" value="1"/>
</dbReference>
<sequence length="170" mass="19439">MKCGMNFKLSSQHVQKQECKVSDHNSNLSNLQNITDYLAKIQQLVESMDEIDSPLAEKDHIYTILDGLPEEYKEFRASVMLLMGKISVVEIESYLAAYEDMINQYKKPTQSIPLANLAQGSASTNQIFKETKISTTIEEEEEVLFRRPEAVEVLRRCFLHFLSPLTAIYA</sequence>
<organism evidence="1 2">
    <name type="scientific">Stylosanthes scabra</name>
    <dbReference type="NCBI Taxonomy" id="79078"/>
    <lineage>
        <taxon>Eukaryota</taxon>
        <taxon>Viridiplantae</taxon>
        <taxon>Streptophyta</taxon>
        <taxon>Embryophyta</taxon>
        <taxon>Tracheophyta</taxon>
        <taxon>Spermatophyta</taxon>
        <taxon>Magnoliopsida</taxon>
        <taxon>eudicotyledons</taxon>
        <taxon>Gunneridae</taxon>
        <taxon>Pentapetalae</taxon>
        <taxon>rosids</taxon>
        <taxon>fabids</taxon>
        <taxon>Fabales</taxon>
        <taxon>Fabaceae</taxon>
        <taxon>Papilionoideae</taxon>
        <taxon>50 kb inversion clade</taxon>
        <taxon>dalbergioids sensu lato</taxon>
        <taxon>Dalbergieae</taxon>
        <taxon>Pterocarpus clade</taxon>
        <taxon>Stylosanthes</taxon>
    </lineage>
</organism>
<accession>A0ABU6YH28</accession>
<protein>
    <submittedName>
        <fullName evidence="1">Uncharacterized protein</fullName>
    </submittedName>
</protein>
<dbReference type="Proteomes" id="UP001341840">
    <property type="component" value="Unassembled WGS sequence"/>
</dbReference>
<evidence type="ECO:0000313" key="1">
    <source>
        <dbReference type="EMBL" id="MED6208128.1"/>
    </source>
</evidence>
<dbReference type="EMBL" id="JASCZI010241895">
    <property type="protein sequence ID" value="MED6208128.1"/>
    <property type="molecule type" value="Genomic_DNA"/>
</dbReference>
<evidence type="ECO:0000313" key="2">
    <source>
        <dbReference type="Proteomes" id="UP001341840"/>
    </source>
</evidence>
<keyword evidence="2" id="KW-1185">Reference proteome</keyword>
<proteinExistence type="predicted"/>